<evidence type="ECO:0000256" key="6">
    <source>
        <dbReference type="ARBA" id="ARBA00020337"/>
    </source>
</evidence>
<evidence type="ECO:0000256" key="5">
    <source>
        <dbReference type="ARBA" id="ARBA00013198"/>
    </source>
</evidence>
<dbReference type="GO" id="GO:0006044">
    <property type="term" value="P:N-acetylglucosamine metabolic process"/>
    <property type="evidence" value="ECO:0007669"/>
    <property type="project" value="InterPro"/>
</dbReference>
<dbReference type="UniPathway" id="UPA00115">
    <property type="reaction ID" value="UER00409"/>
</dbReference>
<dbReference type="Pfam" id="PF01182">
    <property type="entry name" value="Glucosamine_iso"/>
    <property type="match status" value="1"/>
</dbReference>
<dbReference type="eggNOG" id="COG0363">
    <property type="taxonomic scope" value="Bacteria"/>
</dbReference>
<dbReference type="InterPro" id="IPR006148">
    <property type="entry name" value="Glc/Gal-6P_isomerase"/>
</dbReference>
<dbReference type="PROSITE" id="PS01161">
    <property type="entry name" value="GLC_GALNAC_ISOMERASE"/>
    <property type="match status" value="1"/>
</dbReference>
<dbReference type="InterPro" id="IPR005900">
    <property type="entry name" value="6-phosphogluconolactonase_DevB"/>
</dbReference>
<dbReference type="GO" id="GO:0004342">
    <property type="term" value="F:glucosamine-6-phosphate deaminase activity"/>
    <property type="evidence" value="ECO:0007669"/>
    <property type="project" value="InterPro"/>
</dbReference>
<evidence type="ECO:0000256" key="1">
    <source>
        <dbReference type="ARBA" id="ARBA00000832"/>
    </source>
</evidence>
<dbReference type="GO" id="GO:0005975">
    <property type="term" value="P:carbohydrate metabolic process"/>
    <property type="evidence" value="ECO:0007669"/>
    <property type="project" value="UniProtKB-UniRule"/>
</dbReference>
<comment type="pathway">
    <text evidence="3 7">Carbohydrate degradation; pentose phosphate pathway; D-ribulose 5-phosphate from D-glucose 6-phosphate (oxidative stage): step 2/3.</text>
</comment>
<comment type="similarity">
    <text evidence="4 7">Belongs to the glucosamine/galactosamine-6-phosphate isomerase family. 6-phosphogluconolactonase subfamily.</text>
</comment>
<evidence type="ECO:0000256" key="4">
    <source>
        <dbReference type="ARBA" id="ARBA00010662"/>
    </source>
</evidence>
<dbReference type="AlphaFoldDB" id="B8FL61"/>
<dbReference type="GO" id="GO:0017057">
    <property type="term" value="F:6-phosphogluconolactonase activity"/>
    <property type="evidence" value="ECO:0007669"/>
    <property type="project" value="UniProtKB-UniRule"/>
</dbReference>
<keyword evidence="10" id="KW-1185">Reference proteome</keyword>
<accession>B8FL61</accession>
<sequence length="253" mass="27433">MIVKEAGPGKTVVIHETPEDLAAYAAEFFLECASSGIRERGRFSAAFSGGKTPVGFFNALAQNHNKTWIAKSRLFQVDERMVSADAADSNQRLIRESLIKPAGFPQERFYSVPVHLKDAANAAESYEEMLQGLMAAAVPPENGLDFVLLGVGEDGHTASLFPEGVQDYPQEARVHAARSDRHPHDRISLGLPFICAAKNILFLISGESKADVVRKILCDQAPQAPASMVWKKAQQAVMALDHSASGAYLELIA</sequence>
<gene>
    <name evidence="7" type="primary">pgl</name>
    <name evidence="9" type="ordered locus">Dalk_3006</name>
</gene>
<evidence type="ECO:0000313" key="10">
    <source>
        <dbReference type="Proteomes" id="UP000000739"/>
    </source>
</evidence>
<dbReference type="InterPro" id="IPR018321">
    <property type="entry name" value="Glucosamine6P_isomerase_CS"/>
</dbReference>
<dbReference type="KEGG" id="dal:Dalk_3006"/>
<dbReference type="Proteomes" id="UP000000739">
    <property type="component" value="Chromosome"/>
</dbReference>
<keyword evidence="7" id="KW-0378">Hydrolase</keyword>
<dbReference type="InterPro" id="IPR037171">
    <property type="entry name" value="NagB/RpiA_transferase-like"/>
</dbReference>
<dbReference type="Gene3D" id="3.40.50.1360">
    <property type="match status" value="1"/>
</dbReference>
<name>B8FL61_DESAL</name>
<dbReference type="PANTHER" id="PTHR11054:SF0">
    <property type="entry name" value="6-PHOSPHOGLUCONOLACTONASE"/>
    <property type="match status" value="1"/>
</dbReference>
<reference evidence="9 10" key="1">
    <citation type="journal article" date="2012" name="Environ. Microbiol.">
        <title>The genome sequence of Desulfatibacillum alkenivorans AK-01: a blueprint for anaerobic alkane oxidation.</title>
        <authorList>
            <person name="Callaghan A.V."/>
            <person name="Morris B.E."/>
            <person name="Pereira I.A."/>
            <person name="McInerney M.J."/>
            <person name="Austin R.N."/>
            <person name="Groves J.T."/>
            <person name="Kukor J.J."/>
            <person name="Suflita J.M."/>
            <person name="Young L.Y."/>
            <person name="Zylstra G.J."/>
            <person name="Wawrik B."/>
        </authorList>
    </citation>
    <scope>NUCLEOTIDE SEQUENCE [LARGE SCALE GENOMIC DNA]</scope>
    <source>
        <strain evidence="9 10">AK-01</strain>
    </source>
</reference>
<feature type="domain" description="Glucosamine/galactosamine-6-phosphate isomerase" evidence="8">
    <location>
        <begin position="17"/>
        <end position="236"/>
    </location>
</feature>
<dbReference type="PANTHER" id="PTHR11054">
    <property type="entry name" value="6-PHOSPHOGLUCONOLACTONASE"/>
    <property type="match status" value="1"/>
</dbReference>
<dbReference type="HOGENOM" id="CLU_053947_2_0_7"/>
<evidence type="ECO:0000313" key="9">
    <source>
        <dbReference type="EMBL" id="ACL04696.1"/>
    </source>
</evidence>
<dbReference type="EC" id="3.1.1.31" evidence="5 7"/>
<protein>
    <recommendedName>
        <fullName evidence="6 7">6-phosphogluconolactonase</fullName>
        <shortName evidence="7">6PGL</shortName>
        <ecNumber evidence="5 7">3.1.1.31</ecNumber>
    </recommendedName>
</protein>
<comment type="catalytic activity">
    <reaction evidence="1 7">
        <text>6-phospho-D-glucono-1,5-lactone + H2O = 6-phospho-D-gluconate + H(+)</text>
        <dbReference type="Rhea" id="RHEA:12556"/>
        <dbReference type="ChEBI" id="CHEBI:15377"/>
        <dbReference type="ChEBI" id="CHEBI:15378"/>
        <dbReference type="ChEBI" id="CHEBI:57955"/>
        <dbReference type="ChEBI" id="CHEBI:58759"/>
        <dbReference type="EC" id="3.1.1.31"/>
    </reaction>
</comment>
<dbReference type="SUPFAM" id="SSF100950">
    <property type="entry name" value="NagB/RpiA/CoA transferase-like"/>
    <property type="match status" value="1"/>
</dbReference>
<comment type="function">
    <text evidence="2 7">Hydrolysis of 6-phosphogluconolactone to 6-phosphogluconate.</text>
</comment>
<organism evidence="9 10">
    <name type="scientific">Desulfatibacillum aliphaticivorans</name>
    <dbReference type="NCBI Taxonomy" id="218208"/>
    <lineage>
        <taxon>Bacteria</taxon>
        <taxon>Pseudomonadati</taxon>
        <taxon>Thermodesulfobacteriota</taxon>
        <taxon>Desulfobacteria</taxon>
        <taxon>Desulfobacterales</taxon>
        <taxon>Desulfatibacillaceae</taxon>
        <taxon>Desulfatibacillum</taxon>
    </lineage>
</organism>
<dbReference type="RefSeq" id="WP_015947756.1">
    <property type="nucleotide sequence ID" value="NC_011768.1"/>
</dbReference>
<dbReference type="NCBIfam" id="TIGR01198">
    <property type="entry name" value="pgl"/>
    <property type="match status" value="1"/>
</dbReference>
<dbReference type="EMBL" id="CP001322">
    <property type="protein sequence ID" value="ACL04696.1"/>
    <property type="molecule type" value="Genomic_DNA"/>
</dbReference>
<proteinExistence type="inferred from homology"/>
<evidence type="ECO:0000256" key="2">
    <source>
        <dbReference type="ARBA" id="ARBA00002681"/>
    </source>
</evidence>
<evidence type="ECO:0000256" key="7">
    <source>
        <dbReference type="RuleBase" id="RU365095"/>
    </source>
</evidence>
<dbReference type="CDD" id="cd01400">
    <property type="entry name" value="6PGL"/>
    <property type="match status" value="1"/>
</dbReference>
<dbReference type="GO" id="GO:0006098">
    <property type="term" value="P:pentose-phosphate shunt"/>
    <property type="evidence" value="ECO:0007669"/>
    <property type="project" value="UniProtKB-UniPathway"/>
</dbReference>
<evidence type="ECO:0000259" key="8">
    <source>
        <dbReference type="Pfam" id="PF01182"/>
    </source>
</evidence>
<dbReference type="InterPro" id="IPR039104">
    <property type="entry name" value="6PGL"/>
</dbReference>
<evidence type="ECO:0000256" key="3">
    <source>
        <dbReference type="ARBA" id="ARBA00004961"/>
    </source>
</evidence>